<evidence type="ECO:0000313" key="1">
    <source>
        <dbReference type="EMBL" id="KRH55486.1"/>
    </source>
</evidence>
<protein>
    <submittedName>
        <fullName evidence="1 2">Uncharacterized protein</fullName>
    </submittedName>
</protein>
<dbReference type="EnsemblPlants" id="KRH55486">
    <property type="protein sequence ID" value="KRH55486"/>
    <property type="gene ID" value="GLYMA_06G258600"/>
</dbReference>
<dbReference type="InParanoid" id="A0A0R0JLM4"/>
<dbReference type="Gramene" id="KRH55486">
    <property type="protein sequence ID" value="KRH55486"/>
    <property type="gene ID" value="GLYMA_06G258600"/>
</dbReference>
<evidence type="ECO:0000313" key="3">
    <source>
        <dbReference type="Proteomes" id="UP000008827"/>
    </source>
</evidence>
<organism evidence="1">
    <name type="scientific">Glycine max</name>
    <name type="common">Soybean</name>
    <name type="synonym">Glycine hispida</name>
    <dbReference type="NCBI Taxonomy" id="3847"/>
    <lineage>
        <taxon>Eukaryota</taxon>
        <taxon>Viridiplantae</taxon>
        <taxon>Streptophyta</taxon>
        <taxon>Embryophyta</taxon>
        <taxon>Tracheophyta</taxon>
        <taxon>Spermatophyta</taxon>
        <taxon>Magnoliopsida</taxon>
        <taxon>eudicotyledons</taxon>
        <taxon>Gunneridae</taxon>
        <taxon>Pentapetalae</taxon>
        <taxon>rosids</taxon>
        <taxon>fabids</taxon>
        <taxon>Fabales</taxon>
        <taxon>Fabaceae</taxon>
        <taxon>Papilionoideae</taxon>
        <taxon>50 kb inversion clade</taxon>
        <taxon>NPAAA clade</taxon>
        <taxon>indigoferoid/millettioid clade</taxon>
        <taxon>Phaseoleae</taxon>
        <taxon>Glycine</taxon>
        <taxon>Glycine subgen. Soja</taxon>
    </lineage>
</organism>
<reference evidence="2" key="2">
    <citation type="submission" date="2018-02" db="UniProtKB">
        <authorList>
            <consortium name="EnsemblPlants"/>
        </authorList>
    </citation>
    <scope>IDENTIFICATION</scope>
    <source>
        <strain evidence="2">Williams 82</strain>
    </source>
</reference>
<accession>A0A0R0JLM4</accession>
<reference evidence="1" key="3">
    <citation type="submission" date="2018-07" db="EMBL/GenBank/DDBJ databases">
        <title>WGS assembly of Glycine max.</title>
        <authorList>
            <person name="Schmutz J."/>
            <person name="Cannon S."/>
            <person name="Schlueter J."/>
            <person name="Ma J."/>
            <person name="Mitros T."/>
            <person name="Nelson W."/>
            <person name="Hyten D."/>
            <person name="Song Q."/>
            <person name="Thelen J."/>
            <person name="Cheng J."/>
            <person name="Xu D."/>
            <person name="Hellsten U."/>
            <person name="May G."/>
            <person name="Yu Y."/>
            <person name="Sakurai T."/>
            <person name="Umezawa T."/>
            <person name="Bhattacharyya M."/>
            <person name="Sandhu D."/>
            <person name="Valliyodan B."/>
            <person name="Lindquist E."/>
            <person name="Peto M."/>
            <person name="Grant D."/>
            <person name="Shu S."/>
            <person name="Goodstein D."/>
            <person name="Barry K."/>
            <person name="Futrell-Griggs M."/>
            <person name="Abernathy B."/>
            <person name="Du J."/>
            <person name="Tian Z."/>
            <person name="Zhu L."/>
            <person name="Gill N."/>
            <person name="Joshi T."/>
            <person name="Libault M."/>
            <person name="Sethuraman A."/>
            <person name="Zhang X."/>
            <person name="Shinozaki K."/>
            <person name="Nguyen H."/>
            <person name="Wing R."/>
            <person name="Cregan P."/>
            <person name="Specht J."/>
            <person name="Grimwood J."/>
            <person name="Rokhsar D."/>
            <person name="Stacey G."/>
            <person name="Shoemaker R."/>
            <person name="Jackson S."/>
        </authorList>
    </citation>
    <scope>NUCLEOTIDE SEQUENCE</scope>
    <source>
        <tissue evidence="1">Callus</tissue>
    </source>
</reference>
<keyword evidence="3" id="KW-1185">Reference proteome</keyword>
<dbReference type="EMBL" id="CM000839">
    <property type="protein sequence ID" value="KRH55486.1"/>
    <property type="molecule type" value="Genomic_DNA"/>
</dbReference>
<name>A0A0R0JLM4_SOYBN</name>
<reference evidence="1 2" key="1">
    <citation type="journal article" date="2010" name="Nature">
        <title>Genome sequence of the palaeopolyploid soybean.</title>
        <authorList>
            <person name="Schmutz J."/>
            <person name="Cannon S.B."/>
            <person name="Schlueter J."/>
            <person name="Ma J."/>
            <person name="Mitros T."/>
            <person name="Nelson W."/>
            <person name="Hyten D.L."/>
            <person name="Song Q."/>
            <person name="Thelen J.J."/>
            <person name="Cheng J."/>
            <person name="Xu D."/>
            <person name="Hellsten U."/>
            <person name="May G.D."/>
            <person name="Yu Y."/>
            <person name="Sakurai T."/>
            <person name="Umezawa T."/>
            <person name="Bhattacharyya M.K."/>
            <person name="Sandhu D."/>
            <person name="Valliyodan B."/>
            <person name="Lindquist E."/>
            <person name="Peto M."/>
            <person name="Grant D."/>
            <person name="Shu S."/>
            <person name="Goodstein D."/>
            <person name="Barry K."/>
            <person name="Futrell-Griggs M."/>
            <person name="Abernathy B."/>
            <person name="Du J."/>
            <person name="Tian Z."/>
            <person name="Zhu L."/>
            <person name="Gill N."/>
            <person name="Joshi T."/>
            <person name="Libault M."/>
            <person name="Sethuraman A."/>
            <person name="Zhang X.-C."/>
            <person name="Shinozaki K."/>
            <person name="Nguyen H.T."/>
            <person name="Wing R.A."/>
            <person name="Cregan P."/>
            <person name="Specht J."/>
            <person name="Grimwood J."/>
            <person name="Rokhsar D."/>
            <person name="Stacey G."/>
            <person name="Shoemaker R.C."/>
            <person name="Jackson S.A."/>
        </authorList>
    </citation>
    <scope>NUCLEOTIDE SEQUENCE</scope>
    <source>
        <strain evidence="2">cv. Williams 82</strain>
        <tissue evidence="1">Callus</tissue>
    </source>
</reference>
<dbReference type="AlphaFoldDB" id="A0A0R0JLM4"/>
<dbReference type="Proteomes" id="UP000008827">
    <property type="component" value="Chromosome 6"/>
</dbReference>
<sequence length="97" mass="11198">MNIIHEHLQSMTNTQPNIPLSNQLDSWCHPKRYTNPPSIDNEHSTHCMSNHVLNKKYHVCESEPSEPTAVGPNVYLQLIGTDSIRTTFTERYPPRKE</sequence>
<evidence type="ECO:0000313" key="2">
    <source>
        <dbReference type="EnsemblPlants" id="KRH55486"/>
    </source>
</evidence>
<gene>
    <name evidence="1" type="ORF">GLYMA_06G258600</name>
</gene>
<proteinExistence type="predicted"/>